<dbReference type="AlphaFoldDB" id="A0A2T0ZTK9"/>
<accession>A0A2T0ZTK9</accession>
<dbReference type="PANTHER" id="PTHR43881:SF1">
    <property type="entry name" value="GAMMA-GLUTAMYLTRANSPEPTIDASE (AFU_ORTHOLOGUE AFUA_4G13580)"/>
    <property type="match status" value="1"/>
</dbReference>
<evidence type="ECO:0000313" key="1">
    <source>
        <dbReference type="EMBL" id="PRZ39686.1"/>
    </source>
</evidence>
<dbReference type="EMBL" id="PVUE01000018">
    <property type="protein sequence ID" value="PRZ39686.1"/>
    <property type="molecule type" value="Genomic_DNA"/>
</dbReference>
<dbReference type="PANTHER" id="PTHR43881">
    <property type="entry name" value="GAMMA-GLUTAMYLTRANSPEPTIDASE (AFU_ORTHOLOGUE AFUA_4G13580)"/>
    <property type="match status" value="1"/>
</dbReference>
<dbReference type="InterPro" id="IPR029055">
    <property type="entry name" value="Ntn_hydrolases_N"/>
</dbReference>
<keyword evidence="2" id="KW-1185">Reference proteome</keyword>
<dbReference type="Proteomes" id="UP000237752">
    <property type="component" value="Unassembled WGS sequence"/>
</dbReference>
<dbReference type="GO" id="GO:0016787">
    <property type="term" value="F:hydrolase activity"/>
    <property type="evidence" value="ECO:0007669"/>
    <property type="project" value="UniProtKB-KW"/>
</dbReference>
<dbReference type="InterPro" id="IPR043137">
    <property type="entry name" value="GGT_ssub_C"/>
</dbReference>
<dbReference type="Pfam" id="PF01019">
    <property type="entry name" value="G_glu_transpept"/>
    <property type="match status" value="1"/>
</dbReference>
<sequence>MTPHFLTRPDLKGSFGMCASSHWIASAVGQSVLERNGNAFDAAVAMGFVLHVVEPHLNGPGGEVVALIAPVGSRPQTLNGQGVAPEAATIAHFESLGLDMVPGAGALAAAVPGAFDAWLLLLRDHGTWELADALAYAEHYARIGHSVVPKEADTIATVAGLFREHWPTSAAQWLVDGTAPQGGQWVRNSAYARTLNRLGAAAVGPDREARIDAARREWRSGFVAKAIDAFIECTPHRHASGTSHYGVITGQDISDFEASYEDPIIGQFRGTDIVKPGPWSQGPVLLQIMAILDGYSDSELDLASADSIHRVLEAMKLALADRDAYYGPDLPVETLQTLISAEYANSRRALIGETASRDLRPGDPGGVSPFLPPLRHDAPIAGGLDIGTGEPTVSVTGTTQGDTCHLDVVDRWGNTISATPSGGWLQSSPTIPELGFQLGTRLQMTWLDRRSASALRPGGRPRTTLSPTLLMRNGEAVSALGSPGGDQQDQWQALYLVRVLAGGKSPQQAIDAPAFNTTAYVGSFWPRQWNPRGATVEDRVGAEVISDLERRGHVVTRAGEWALGRLSSVTRDPSAGIFSAAANPRGAQGYAAGR</sequence>
<proteinExistence type="predicted"/>
<dbReference type="InterPro" id="IPR052896">
    <property type="entry name" value="GGT-like_enzyme"/>
</dbReference>
<dbReference type="Gene3D" id="1.10.246.130">
    <property type="match status" value="1"/>
</dbReference>
<reference evidence="1 2" key="1">
    <citation type="submission" date="2018-03" db="EMBL/GenBank/DDBJ databases">
        <title>Genomic Encyclopedia of Archaeal and Bacterial Type Strains, Phase II (KMG-II): from individual species to whole genera.</title>
        <authorList>
            <person name="Goeker M."/>
        </authorList>
    </citation>
    <scope>NUCLEOTIDE SEQUENCE [LARGE SCALE GENOMIC DNA]</scope>
    <source>
        <strain evidence="1 2">DSM 100065</strain>
    </source>
</reference>
<evidence type="ECO:0000313" key="2">
    <source>
        <dbReference type="Proteomes" id="UP000237752"/>
    </source>
</evidence>
<dbReference type="InterPro" id="IPR043138">
    <property type="entry name" value="GGT_lsub"/>
</dbReference>
<name>A0A2T0ZTK9_9ACTN</name>
<gene>
    <name evidence="1" type="ORF">CLV47_11850</name>
</gene>
<dbReference type="SUPFAM" id="SSF56235">
    <property type="entry name" value="N-terminal nucleophile aminohydrolases (Ntn hydrolases)"/>
    <property type="match status" value="1"/>
</dbReference>
<dbReference type="PRINTS" id="PR01210">
    <property type="entry name" value="GGTRANSPTASE"/>
</dbReference>
<protein>
    <submittedName>
        <fullName evidence="1">Gamma-glutamyltranspeptidase/glutathione hydrolase</fullName>
    </submittedName>
</protein>
<keyword evidence="1" id="KW-0378">Hydrolase</keyword>
<comment type="caution">
    <text evidence="1">The sequence shown here is derived from an EMBL/GenBank/DDBJ whole genome shotgun (WGS) entry which is preliminary data.</text>
</comment>
<organism evidence="1 2">
    <name type="scientific">Antricoccus suffuscus</name>
    <dbReference type="NCBI Taxonomy" id="1629062"/>
    <lineage>
        <taxon>Bacteria</taxon>
        <taxon>Bacillati</taxon>
        <taxon>Actinomycetota</taxon>
        <taxon>Actinomycetes</taxon>
        <taxon>Geodermatophilales</taxon>
        <taxon>Antricoccaceae</taxon>
        <taxon>Antricoccus</taxon>
    </lineage>
</organism>
<dbReference type="Gene3D" id="3.60.20.40">
    <property type="match status" value="1"/>
</dbReference>